<keyword evidence="2" id="KW-1185">Reference proteome</keyword>
<comment type="caution">
    <text evidence="1">The sequence shown here is derived from an EMBL/GenBank/DDBJ whole genome shotgun (WGS) entry which is preliminary data.</text>
</comment>
<dbReference type="RefSeq" id="WP_343982051.1">
    <property type="nucleotide sequence ID" value="NZ_BAAAGK010000233.1"/>
</dbReference>
<gene>
    <name evidence="1" type="ORF">ACFQVD_26455</name>
</gene>
<dbReference type="EMBL" id="JBHTEE010000001">
    <property type="protein sequence ID" value="MFC7603660.1"/>
    <property type="molecule type" value="Genomic_DNA"/>
</dbReference>
<reference evidence="2" key="1">
    <citation type="journal article" date="2019" name="Int. J. Syst. Evol. Microbiol.">
        <title>The Global Catalogue of Microorganisms (GCM) 10K type strain sequencing project: providing services to taxonomists for standard genome sequencing and annotation.</title>
        <authorList>
            <consortium name="The Broad Institute Genomics Platform"/>
            <consortium name="The Broad Institute Genome Sequencing Center for Infectious Disease"/>
            <person name="Wu L."/>
            <person name="Ma J."/>
        </authorList>
    </citation>
    <scope>NUCLEOTIDE SEQUENCE [LARGE SCALE GENOMIC DNA]</scope>
    <source>
        <strain evidence="2">JCM 10083</strain>
    </source>
</reference>
<name>A0ABW2T4P6_9ACTN</name>
<accession>A0ABW2T4P6</accession>
<sequence length="183" mass="19827">MAAKTSAIADIIGQVKRPEKTVPICLAGDMQAEFEDLERDLAIARDKPAEGTLAGGSNPIATTIAQKIVELRERMREHTTVFRFRGLPRRAWSDLVAECPPAEGAEESGADVDWETFAVALVATCAVEPQMSVDEAGQLAEVLTQAQWDSLFTAAYSVNKRDVDVPFSYAASAVLQSSKKNSR</sequence>
<evidence type="ECO:0000313" key="1">
    <source>
        <dbReference type="EMBL" id="MFC7603660.1"/>
    </source>
</evidence>
<dbReference type="Proteomes" id="UP001596514">
    <property type="component" value="Unassembled WGS sequence"/>
</dbReference>
<evidence type="ECO:0008006" key="3">
    <source>
        <dbReference type="Google" id="ProtNLM"/>
    </source>
</evidence>
<protein>
    <recommendedName>
        <fullName evidence="3">Tail assembly chaperone</fullName>
    </recommendedName>
</protein>
<organism evidence="1 2">
    <name type="scientific">Streptosporangium amethystogenes subsp. fukuiense</name>
    <dbReference type="NCBI Taxonomy" id="698418"/>
    <lineage>
        <taxon>Bacteria</taxon>
        <taxon>Bacillati</taxon>
        <taxon>Actinomycetota</taxon>
        <taxon>Actinomycetes</taxon>
        <taxon>Streptosporangiales</taxon>
        <taxon>Streptosporangiaceae</taxon>
        <taxon>Streptosporangium</taxon>
    </lineage>
</organism>
<proteinExistence type="predicted"/>
<evidence type="ECO:0000313" key="2">
    <source>
        <dbReference type="Proteomes" id="UP001596514"/>
    </source>
</evidence>